<proteinExistence type="predicted"/>
<organism evidence="13 14">
    <name type="scientific">[Torrubiella] hemipterigena</name>
    <dbReference type="NCBI Taxonomy" id="1531966"/>
    <lineage>
        <taxon>Eukaryota</taxon>
        <taxon>Fungi</taxon>
        <taxon>Dikarya</taxon>
        <taxon>Ascomycota</taxon>
        <taxon>Pezizomycotina</taxon>
        <taxon>Sordariomycetes</taxon>
        <taxon>Hypocreomycetidae</taxon>
        <taxon>Hypocreales</taxon>
        <taxon>Clavicipitaceae</taxon>
        <taxon>Clavicipitaceae incertae sedis</taxon>
        <taxon>'Torrubiella' clade</taxon>
    </lineage>
</organism>
<comment type="subcellular location">
    <subcellularLocation>
        <location evidence="1">Membrane</location>
        <topology evidence="1">Multi-pass membrane protein</topology>
    </subcellularLocation>
</comment>
<sequence length="558" mass="59668">MAASLPYHEPSIVTILTQASFLLLLNVGNSILDHAIYCGLLGQVFLGVAWGTPGAKWLGAEAERIIVHLGYLGLLLLVYEGGLATSFRSLQANFWMSLGIAATGIALPMALSFTLQGITGATHLQSFAAGAALCSTSLGTTFTVLGSSGLMNSRLAVVLTSAAMMDDVVGLVMVQIISNMGRSDSSISAITVIRPLLVSFAFAVGAPIVSLFIVRPVTLQLNEHRIAAPTSVVNRLLTKSNTAWLIHTLIMLSLIAGSTYAGTSNLFASYIAGACISWWDTEVPHPVVEDSPPSSQPIQTGDSCPDGPCNAPKGKSYNTRETSFTGSYTFQKYYKQPLERILRPFFFASIGFSIPITEMFKGSIIWKGVVYAILMAFGKIACGLWLFPIPKVTVGLIRLLTSLKRRVVQLIKTTGTKPTPCSSRTTVAERPATSKVTTSTPSERNPSERGTTTSTNTAEVKPRSLYPASILGCAMTARGEIGFLISSIAESNGIFSTSQDTSNSSDNFLVVTWAIMICTILGPLAVGVLVRRVRRLQQGVVSQGQLIRRDVLGDWVLS</sequence>
<accession>A0A0A1T334</accession>
<protein>
    <recommendedName>
        <fullName evidence="12">Cation/H+ exchanger transmembrane domain-containing protein</fullName>
    </recommendedName>
</protein>
<keyword evidence="8 11" id="KW-0472">Membrane</keyword>
<feature type="compositionally biased region" description="Polar residues" evidence="10">
    <location>
        <begin position="416"/>
        <end position="426"/>
    </location>
</feature>
<evidence type="ECO:0000256" key="10">
    <source>
        <dbReference type="SAM" id="MobiDB-lite"/>
    </source>
</evidence>
<feature type="transmembrane region" description="Helical" evidence="11">
    <location>
        <begin position="65"/>
        <end position="82"/>
    </location>
</feature>
<evidence type="ECO:0000256" key="6">
    <source>
        <dbReference type="ARBA" id="ARBA00023053"/>
    </source>
</evidence>
<evidence type="ECO:0000256" key="4">
    <source>
        <dbReference type="ARBA" id="ARBA00022692"/>
    </source>
</evidence>
<keyword evidence="5 11" id="KW-1133">Transmembrane helix</keyword>
<feature type="transmembrane region" description="Helical" evidence="11">
    <location>
        <begin position="12"/>
        <end position="28"/>
    </location>
</feature>
<dbReference type="InterPro" id="IPR038770">
    <property type="entry name" value="Na+/solute_symporter_sf"/>
</dbReference>
<reference evidence="13 14" key="1">
    <citation type="journal article" date="2015" name="Genome Announc.">
        <title>Draft Genome Sequence and Gene Annotation of the Entomopathogenic Fungus Verticillium hemipterigenum.</title>
        <authorList>
            <person name="Horn F."/>
            <person name="Habel A."/>
            <person name="Scharf D.H."/>
            <person name="Dworschak J."/>
            <person name="Brakhage A.A."/>
            <person name="Guthke R."/>
            <person name="Hertweck C."/>
            <person name="Linde J."/>
        </authorList>
    </citation>
    <scope>NUCLEOTIDE SEQUENCE [LARGE SCALE GENOMIC DNA]</scope>
</reference>
<keyword evidence="14" id="KW-1185">Reference proteome</keyword>
<dbReference type="GO" id="GO:1902600">
    <property type="term" value="P:proton transmembrane transport"/>
    <property type="evidence" value="ECO:0007669"/>
    <property type="project" value="InterPro"/>
</dbReference>
<dbReference type="PANTHER" id="PTHR43562:SF3">
    <property type="entry name" value="SODIUM ION_PROTON EXCHANGER (EUROFUNG)"/>
    <property type="match status" value="1"/>
</dbReference>
<dbReference type="Gene3D" id="1.20.1530.20">
    <property type="match status" value="3"/>
</dbReference>
<feature type="domain" description="Cation/H+ exchanger transmembrane" evidence="12">
    <location>
        <begin position="40"/>
        <end position="284"/>
    </location>
</feature>
<dbReference type="OrthoDB" id="1288932at2759"/>
<evidence type="ECO:0000256" key="1">
    <source>
        <dbReference type="ARBA" id="ARBA00004141"/>
    </source>
</evidence>
<feature type="compositionally biased region" description="Polar residues" evidence="10">
    <location>
        <begin position="434"/>
        <end position="458"/>
    </location>
</feature>
<evidence type="ECO:0000313" key="13">
    <source>
        <dbReference type="EMBL" id="CEJ89214.1"/>
    </source>
</evidence>
<dbReference type="EMBL" id="CDHN01000002">
    <property type="protein sequence ID" value="CEJ89214.1"/>
    <property type="molecule type" value="Genomic_DNA"/>
</dbReference>
<feature type="transmembrane region" description="Helical" evidence="11">
    <location>
        <begin position="369"/>
        <end position="389"/>
    </location>
</feature>
<feature type="transmembrane region" description="Helical" evidence="11">
    <location>
        <begin position="155"/>
        <end position="174"/>
    </location>
</feature>
<dbReference type="GO" id="GO:0015297">
    <property type="term" value="F:antiporter activity"/>
    <property type="evidence" value="ECO:0007669"/>
    <property type="project" value="UniProtKB-KW"/>
</dbReference>
<dbReference type="InterPro" id="IPR006153">
    <property type="entry name" value="Cation/H_exchanger_TM"/>
</dbReference>
<feature type="transmembrane region" description="Helical" evidence="11">
    <location>
        <begin position="34"/>
        <end position="53"/>
    </location>
</feature>
<evidence type="ECO:0000256" key="8">
    <source>
        <dbReference type="ARBA" id="ARBA00023136"/>
    </source>
</evidence>
<dbReference type="GO" id="GO:0016020">
    <property type="term" value="C:membrane"/>
    <property type="evidence" value="ECO:0007669"/>
    <property type="project" value="UniProtKB-SubCell"/>
</dbReference>
<feature type="region of interest" description="Disordered" evidence="10">
    <location>
        <begin position="416"/>
        <end position="458"/>
    </location>
</feature>
<dbReference type="PANTHER" id="PTHR43562">
    <property type="entry name" value="NAPA-TYPE SODIUM/HYDROGEN ANTIPORTER"/>
    <property type="match status" value="1"/>
</dbReference>
<dbReference type="HOGENOM" id="CLU_024407_1_0_1"/>
<gene>
    <name evidence="13" type="ORF">VHEMI05071</name>
</gene>
<evidence type="ECO:0000256" key="11">
    <source>
        <dbReference type="SAM" id="Phobius"/>
    </source>
</evidence>
<dbReference type="Proteomes" id="UP000039046">
    <property type="component" value="Unassembled WGS sequence"/>
</dbReference>
<feature type="transmembrane region" description="Helical" evidence="11">
    <location>
        <begin position="127"/>
        <end position="149"/>
    </location>
</feature>
<name>A0A0A1T334_9HYPO</name>
<evidence type="ECO:0000256" key="7">
    <source>
        <dbReference type="ARBA" id="ARBA00023065"/>
    </source>
</evidence>
<dbReference type="Pfam" id="PF00999">
    <property type="entry name" value="Na_H_Exchanger"/>
    <property type="match status" value="1"/>
</dbReference>
<feature type="transmembrane region" description="Helical" evidence="11">
    <location>
        <begin position="94"/>
        <end position="115"/>
    </location>
</feature>
<keyword evidence="4 11" id="KW-0812">Transmembrane</keyword>
<feature type="transmembrane region" description="Helical" evidence="11">
    <location>
        <begin position="195"/>
        <end position="214"/>
    </location>
</feature>
<keyword evidence="2" id="KW-0813">Transport</keyword>
<keyword evidence="7" id="KW-0406">Ion transport</keyword>
<evidence type="ECO:0000313" key="14">
    <source>
        <dbReference type="Proteomes" id="UP000039046"/>
    </source>
</evidence>
<evidence type="ECO:0000256" key="5">
    <source>
        <dbReference type="ARBA" id="ARBA00022989"/>
    </source>
</evidence>
<evidence type="ECO:0000259" key="12">
    <source>
        <dbReference type="Pfam" id="PF00999"/>
    </source>
</evidence>
<evidence type="ECO:0000256" key="3">
    <source>
        <dbReference type="ARBA" id="ARBA00022449"/>
    </source>
</evidence>
<keyword evidence="6" id="KW-0915">Sodium</keyword>
<keyword evidence="9" id="KW-0739">Sodium transport</keyword>
<evidence type="ECO:0000256" key="2">
    <source>
        <dbReference type="ARBA" id="ARBA00022448"/>
    </source>
</evidence>
<dbReference type="GO" id="GO:0006814">
    <property type="term" value="P:sodium ion transport"/>
    <property type="evidence" value="ECO:0007669"/>
    <property type="project" value="UniProtKB-KW"/>
</dbReference>
<evidence type="ECO:0000256" key="9">
    <source>
        <dbReference type="ARBA" id="ARBA00023201"/>
    </source>
</evidence>
<keyword evidence="3" id="KW-0050">Antiport</keyword>
<dbReference type="AlphaFoldDB" id="A0A0A1T334"/>
<feature type="transmembrane region" description="Helical" evidence="11">
    <location>
        <begin position="508"/>
        <end position="530"/>
    </location>
</feature>